<evidence type="ECO:0000313" key="4">
    <source>
        <dbReference type="EMBL" id="SLN37163.1"/>
    </source>
</evidence>
<evidence type="ECO:0000256" key="1">
    <source>
        <dbReference type="ARBA" id="ARBA00006479"/>
    </source>
</evidence>
<sequence>MIDAQPAEADDTVAEPQQGVGPLLPGAQREARPLRQQILEHVRAHGRTARADISRALGVSAGSVTTLTSELIGLGLLREVESAGAAPTTRGRPPVALELVSEGRLVIGIKISDERNTAVLVDFSGAILADAARPVPPTRRTLDQTCHEIDALIEAVLAQAGRPRDELLAVGVGLSGMVDHESGTVLWSPHLGPDMPLGPEASRRFGLPVLIDNDANMLTLAELWFGVGRQRSDFAVVTIEHGVGMGLVIDNRLYRGERGMGLEMGHTKVQLDGALCRCGKRGCLEAYIADYALAREAATALGRSPQSPQVMLDALYAEAKSGNRAARSIFNRAGRYLALGLSNVIQLFDPELVILSGERMRYDYLYADEVLSEMRELTLVEGRVPARIEIHAWGDLVWARGASALALADVTGTVLAEARSA</sequence>
<dbReference type="CDD" id="cd24073">
    <property type="entry name" value="ASKHA_ATPase_ROK_CYANR"/>
    <property type="match status" value="1"/>
</dbReference>
<dbReference type="EMBL" id="PYGB01000002">
    <property type="protein sequence ID" value="PSK87948.1"/>
    <property type="molecule type" value="Genomic_DNA"/>
</dbReference>
<gene>
    <name evidence="4" type="primary">nagC_2</name>
    <name evidence="3" type="ORF">CLV79_102440</name>
    <name evidence="4" type="ORF">LOS8367_01522</name>
</gene>
<protein>
    <submittedName>
        <fullName evidence="4">N-acetylglucosamine repressor</fullName>
    </submittedName>
    <submittedName>
        <fullName evidence="3">Putative NBD/HSP70 family sugar kinase</fullName>
    </submittedName>
</protein>
<reference evidence="3 6" key="2">
    <citation type="submission" date="2018-03" db="EMBL/GenBank/DDBJ databases">
        <title>Genomic Encyclopedia of Archaeal and Bacterial Type Strains, Phase II (KMG-II): from individual species to whole genera.</title>
        <authorList>
            <person name="Goeker M."/>
        </authorList>
    </citation>
    <scope>NUCLEOTIDE SEQUENCE [LARGE SCALE GENOMIC DNA]</scope>
    <source>
        <strain evidence="3 6">DSM 29956</strain>
    </source>
</reference>
<evidence type="ECO:0000256" key="2">
    <source>
        <dbReference type="SAM" id="MobiDB-lite"/>
    </source>
</evidence>
<keyword evidence="6" id="KW-1185">Reference proteome</keyword>
<dbReference type="EMBL" id="FWFY01000003">
    <property type="protein sequence ID" value="SLN37163.1"/>
    <property type="molecule type" value="Genomic_DNA"/>
</dbReference>
<comment type="similarity">
    <text evidence="1">Belongs to the ROK (NagC/XylR) family.</text>
</comment>
<dbReference type="InterPro" id="IPR036388">
    <property type="entry name" value="WH-like_DNA-bd_sf"/>
</dbReference>
<dbReference type="Gene3D" id="3.30.420.40">
    <property type="match status" value="2"/>
</dbReference>
<evidence type="ECO:0000313" key="6">
    <source>
        <dbReference type="Proteomes" id="UP000240624"/>
    </source>
</evidence>
<keyword evidence="3" id="KW-0418">Kinase</keyword>
<dbReference type="PANTHER" id="PTHR18964:SF149">
    <property type="entry name" value="BIFUNCTIONAL UDP-N-ACETYLGLUCOSAMINE 2-EPIMERASE_N-ACETYLMANNOSAMINE KINASE"/>
    <property type="match status" value="1"/>
</dbReference>
<accession>A0A1X6Z0W3</accession>
<name>A0A1X6Z0W3_9RHOB</name>
<dbReference type="Pfam" id="PF00480">
    <property type="entry name" value="ROK"/>
    <property type="match status" value="1"/>
</dbReference>
<feature type="region of interest" description="Disordered" evidence="2">
    <location>
        <begin position="1"/>
        <end position="26"/>
    </location>
</feature>
<dbReference type="InterPro" id="IPR000600">
    <property type="entry name" value="ROK"/>
</dbReference>
<dbReference type="InterPro" id="IPR036390">
    <property type="entry name" value="WH_DNA-bd_sf"/>
</dbReference>
<dbReference type="Proteomes" id="UP000240624">
    <property type="component" value="Unassembled WGS sequence"/>
</dbReference>
<dbReference type="SUPFAM" id="SSF46785">
    <property type="entry name" value="Winged helix' DNA-binding domain"/>
    <property type="match status" value="1"/>
</dbReference>
<dbReference type="RefSeq" id="WP_085895857.1">
    <property type="nucleotide sequence ID" value="NZ_CAXPGX010000036.1"/>
</dbReference>
<dbReference type="Proteomes" id="UP000193495">
    <property type="component" value="Unassembled WGS sequence"/>
</dbReference>
<organism evidence="4 5">
    <name type="scientific">Limimaricola soesokkakensis</name>
    <dbReference type="NCBI Taxonomy" id="1343159"/>
    <lineage>
        <taxon>Bacteria</taxon>
        <taxon>Pseudomonadati</taxon>
        <taxon>Pseudomonadota</taxon>
        <taxon>Alphaproteobacteria</taxon>
        <taxon>Rhodobacterales</taxon>
        <taxon>Paracoccaceae</taxon>
        <taxon>Limimaricola</taxon>
    </lineage>
</organism>
<dbReference type="AlphaFoldDB" id="A0A1X6Z0W3"/>
<dbReference type="Gene3D" id="1.10.10.10">
    <property type="entry name" value="Winged helix-like DNA-binding domain superfamily/Winged helix DNA-binding domain"/>
    <property type="match status" value="1"/>
</dbReference>
<dbReference type="SUPFAM" id="SSF53067">
    <property type="entry name" value="Actin-like ATPase domain"/>
    <property type="match status" value="1"/>
</dbReference>
<dbReference type="OrthoDB" id="9810372at2"/>
<dbReference type="GO" id="GO:0016301">
    <property type="term" value="F:kinase activity"/>
    <property type="evidence" value="ECO:0007669"/>
    <property type="project" value="UniProtKB-KW"/>
</dbReference>
<evidence type="ECO:0000313" key="3">
    <source>
        <dbReference type="EMBL" id="PSK87948.1"/>
    </source>
</evidence>
<keyword evidence="3" id="KW-0808">Transferase</keyword>
<evidence type="ECO:0000313" key="5">
    <source>
        <dbReference type="Proteomes" id="UP000193495"/>
    </source>
</evidence>
<reference evidence="4 5" key="1">
    <citation type="submission" date="2017-03" db="EMBL/GenBank/DDBJ databases">
        <authorList>
            <person name="Afonso C.L."/>
            <person name="Miller P.J."/>
            <person name="Scott M.A."/>
            <person name="Spackman E."/>
            <person name="Goraichik I."/>
            <person name="Dimitrov K.M."/>
            <person name="Suarez D.L."/>
            <person name="Swayne D.E."/>
        </authorList>
    </citation>
    <scope>NUCLEOTIDE SEQUENCE [LARGE SCALE GENOMIC DNA]</scope>
    <source>
        <strain evidence="4 5">CECT 8367</strain>
    </source>
</reference>
<proteinExistence type="inferred from homology"/>
<dbReference type="PANTHER" id="PTHR18964">
    <property type="entry name" value="ROK (REPRESSOR, ORF, KINASE) FAMILY"/>
    <property type="match status" value="1"/>
</dbReference>
<dbReference type="InterPro" id="IPR043129">
    <property type="entry name" value="ATPase_NBD"/>
</dbReference>